<keyword evidence="2" id="KW-0732">Signal</keyword>
<evidence type="ECO:0000256" key="1">
    <source>
        <dbReference type="SAM" id="MobiDB-lite"/>
    </source>
</evidence>
<evidence type="ECO:0000313" key="4">
    <source>
        <dbReference type="Proteomes" id="UP001320876"/>
    </source>
</evidence>
<feature type="region of interest" description="Disordered" evidence="1">
    <location>
        <begin position="288"/>
        <end position="329"/>
    </location>
</feature>
<reference evidence="3 4" key="1">
    <citation type="submission" date="2022-10" db="EMBL/GenBank/DDBJ databases">
        <title>Luteolibacter arcticus strain CCTCC AB 2014275, whole genome shotgun sequencing project.</title>
        <authorList>
            <person name="Zhao G."/>
            <person name="Shen L."/>
        </authorList>
    </citation>
    <scope>NUCLEOTIDE SEQUENCE [LARGE SCALE GENOMIC DNA]</scope>
    <source>
        <strain evidence="3 4">CCTCC AB 2014275</strain>
    </source>
</reference>
<feature type="chain" id="PRO_5045878717" evidence="2">
    <location>
        <begin position="20"/>
        <end position="329"/>
    </location>
</feature>
<evidence type="ECO:0000256" key="2">
    <source>
        <dbReference type="SAM" id="SignalP"/>
    </source>
</evidence>
<name>A0ABT3GD28_9BACT</name>
<feature type="signal peptide" evidence="2">
    <location>
        <begin position="1"/>
        <end position="19"/>
    </location>
</feature>
<gene>
    <name evidence="3" type="ORF">OKA05_02750</name>
</gene>
<proteinExistence type="predicted"/>
<accession>A0ABT3GD28</accession>
<sequence length="329" mass="36613">MKLPGIVALVLCSASLAVAEEIKVEAVVIELPNRMADALASQGRKGDVEAWKKVVSPDGESLDKQNIKVIARFEVEQFNDGRGLQTVTHEEDGGISVNYSYRVEVKNPEESTRWIGINTVKGKAYLETWSFDLSAPLSADWNFSARHRTKEKSRIVLEKSPGLAELEEKGDAKWTAARLLLRDSAVNKRETKIDAAAFLDDPSEFYRVEWRHRPGDGRLAHQDNRDMSTGGSVLEIKEKRDYPMHGERTHFFRKAGALSGMVRSEKDGGGKGSKLKVISIDYDRAPTTEADPLPLAVQRPTEQTETTWKGNLGEGKKQSSKTHVQIIAE</sequence>
<dbReference type="Proteomes" id="UP001320876">
    <property type="component" value="Unassembled WGS sequence"/>
</dbReference>
<dbReference type="EMBL" id="JAPDDT010000001">
    <property type="protein sequence ID" value="MCW1921454.1"/>
    <property type="molecule type" value="Genomic_DNA"/>
</dbReference>
<evidence type="ECO:0000313" key="3">
    <source>
        <dbReference type="EMBL" id="MCW1921454.1"/>
    </source>
</evidence>
<keyword evidence="4" id="KW-1185">Reference proteome</keyword>
<comment type="caution">
    <text evidence="3">The sequence shown here is derived from an EMBL/GenBank/DDBJ whole genome shotgun (WGS) entry which is preliminary data.</text>
</comment>
<protein>
    <submittedName>
        <fullName evidence="3">Uncharacterized protein</fullName>
    </submittedName>
</protein>
<feature type="compositionally biased region" description="Polar residues" evidence="1">
    <location>
        <begin position="300"/>
        <end position="309"/>
    </location>
</feature>
<dbReference type="RefSeq" id="WP_264485563.1">
    <property type="nucleotide sequence ID" value="NZ_JAPDDT010000001.1"/>
</dbReference>
<organism evidence="3 4">
    <name type="scientific">Luteolibacter arcticus</name>
    <dbReference type="NCBI Taxonomy" id="1581411"/>
    <lineage>
        <taxon>Bacteria</taxon>
        <taxon>Pseudomonadati</taxon>
        <taxon>Verrucomicrobiota</taxon>
        <taxon>Verrucomicrobiia</taxon>
        <taxon>Verrucomicrobiales</taxon>
        <taxon>Verrucomicrobiaceae</taxon>
        <taxon>Luteolibacter</taxon>
    </lineage>
</organism>